<dbReference type="PANTHER" id="PTHR11207:SF0">
    <property type="entry name" value="RIBONUCLEASE 3"/>
    <property type="match status" value="1"/>
</dbReference>
<evidence type="ECO:0000256" key="3">
    <source>
        <dbReference type="ARBA" id="ARBA00022552"/>
    </source>
</evidence>
<keyword evidence="9" id="KW-0819">tRNA processing</keyword>
<keyword evidence="8 9" id="KW-0694">RNA-binding</keyword>
<dbReference type="GO" id="GO:0005737">
    <property type="term" value="C:cytoplasm"/>
    <property type="evidence" value="ECO:0007669"/>
    <property type="project" value="UniProtKB-SubCell"/>
</dbReference>
<dbReference type="Proteomes" id="UP000228700">
    <property type="component" value="Unassembled WGS sequence"/>
</dbReference>
<dbReference type="CDD" id="cd00593">
    <property type="entry name" value="RIBOc"/>
    <property type="match status" value="1"/>
</dbReference>
<dbReference type="Pfam" id="PF00035">
    <property type="entry name" value="dsrm"/>
    <property type="match status" value="1"/>
</dbReference>
<dbReference type="GO" id="GO:0046872">
    <property type="term" value="F:metal ion binding"/>
    <property type="evidence" value="ECO:0007669"/>
    <property type="project" value="UniProtKB-KW"/>
</dbReference>
<evidence type="ECO:0000256" key="6">
    <source>
        <dbReference type="ARBA" id="ARBA00022759"/>
    </source>
</evidence>
<keyword evidence="5 9" id="KW-0540">Nuclease</keyword>
<proteinExistence type="inferred from homology"/>
<dbReference type="AlphaFoldDB" id="A0A2M8LC96"/>
<keyword evidence="9" id="KW-0963">Cytoplasm</keyword>
<comment type="subcellular location">
    <subcellularLocation>
        <location evidence="9">Cytoplasm</location>
    </subcellularLocation>
</comment>
<feature type="region of interest" description="Disordered" evidence="10">
    <location>
        <begin position="206"/>
        <end position="231"/>
    </location>
</feature>
<dbReference type="EC" id="3.1.26.3" evidence="9"/>
<dbReference type="CDD" id="cd10845">
    <property type="entry name" value="DSRM_RNAse_III_family"/>
    <property type="match status" value="1"/>
</dbReference>
<dbReference type="PANTHER" id="PTHR11207">
    <property type="entry name" value="RIBONUCLEASE III"/>
    <property type="match status" value="1"/>
</dbReference>
<feature type="binding site" evidence="9">
    <location>
        <position position="123"/>
    </location>
    <ligand>
        <name>Mg(2+)</name>
        <dbReference type="ChEBI" id="CHEBI:18420"/>
    </ligand>
</feature>
<evidence type="ECO:0000259" key="12">
    <source>
        <dbReference type="PROSITE" id="PS50142"/>
    </source>
</evidence>
<keyword evidence="3 9" id="KW-0698">rRNA processing</keyword>
<dbReference type="SUPFAM" id="SSF54768">
    <property type="entry name" value="dsRNA-binding domain-like"/>
    <property type="match status" value="1"/>
</dbReference>
<dbReference type="PROSITE" id="PS50137">
    <property type="entry name" value="DS_RBD"/>
    <property type="match status" value="1"/>
</dbReference>
<dbReference type="PROSITE" id="PS00517">
    <property type="entry name" value="RNASE_3_1"/>
    <property type="match status" value="1"/>
</dbReference>
<evidence type="ECO:0000256" key="10">
    <source>
        <dbReference type="SAM" id="MobiDB-lite"/>
    </source>
</evidence>
<comment type="cofactor">
    <cofactor evidence="9">
        <name>Mg(2+)</name>
        <dbReference type="ChEBI" id="CHEBI:18420"/>
    </cofactor>
</comment>
<feature type="domain" description="RNase III" evidence="12">
    <location>
        <begin position="5"/>
        <end position="134"/>
    </location>
</feature>
<evidence type="ECO:0000256" key="2">
    <source>
        <dbReference type="ARBA" id="ARBA00010183"/>
    </source>
</evidence>
<dbReference type="PROSITE" id="PS50142">
    <property type="entry name" value="RNASE_3_2"/>
    <property type="match status" value="1"/>
</dbReference>
<feature type="domain" description="DRBM" evidence="11">
    <location>
        <begin position="161"/>
        <end position="226"/>
    </location>
</feature>
<comment type="function">
    <text evidence="9">Digests double-stranded RNA. Involved in the processing of primary rRNA transcript to yield the immediate precursors to the large and small rRNAs (23S and 16S). Processes some mRNAs, and tRNAs when they are encoded in the rRNA operon. Processes pre-crRNA and tracrRNA of type II CRISPR loci if present in the organism.</text>
</comment>
<keyword evidence="9" id="KW-0460">Magnesium</keyword>
<dbReference type="SUPFAM" id="SSF69065">
    <property type="entry name" value="RNase III domain-like"/>
    <property type="match status" value="1"/>
</dbReference>
<evidence type="ECO:0000256" key="9">
    <source>
        <dbReference type="HAMAP-Rule" id="MF_00104"/>
    </source>
</evidence>
<feature type="binding site" evidence="9">
    <location>
        <position position="47"/>
    </location>
    <ligand>
        <name>Mg(2+)</name>
        <dbReference type="ChEBI" id="CHEBI:18420"/>
    </ligand>
</feature>
<feature type="active site" evidence="9">
    <location>
        <position position="51"/>
    </location>
</feature>
<gene>
    <name evidence="9 13" type="primary">rnc</name>
    <name evidence="13" type="ORF">COV01_01985</name>
</gene>
<comment type="catalytic activity">
    <reaction evidence="1 9">
        <text>Endonucleolytic cleavage to 5'-phosphomonoester.</text>
        <dbReference type="EC" id="3.1.26.3"/>
    </reaction>
</comment>
<reference evidence="14" key="1">
    <citation type="submission" date="2017-09" db="EMBL/GenBank/DDBJ databases">
        <title>Depth-based differentiation of microbial function through sediment-hosted aquifers and enrichment of novel symbionts in the deep terrestrial subsurface.</title>
        <authorList>
            <person name="Probst A.J."/>
            <person name="Ladd B."/>
            <person name="Jarett J.K."/>
            <person name="Geller-Mcgrath D.E."/>
            <person name="Sieber C.M.K."/>
            <person name="Emerson J.B."/>
            <person name="Anantharaman K."/>
            <person name="Thomas B.C."/>
            <person name="Malmstrom R."/>
            <person name="Stieglmeier M."/>
            <person name="Klingl A."/>
            <person name="Woyke T."/>
            <person name="Ryan C.M."/>
            <person name="Banfield J.F."/>
        </authorList>
    </citation>
    <scope>NUCLEOTIDE SEQUENCE [LARGE SCALE GENOMIC DNA]</scope>
</reference>
<comment type="similarity">
    <text evidence="2">Belongs to the ribonuclease III family.</text>
</comment>
<evidence type="ECO:0000313" key="14">
    <source>
        <dbReference type="Proteomes" id="UP000228700"/>
    </source>
</evidence>
<dbReference type="FunFam" id="1.10.1520.10:FF:000001">
    <property type="entry name" value="Ribonuclease 3"/>
    <property type="match status" value="1"/>
</dbReference>
<dbReference type="GO" id="GO:0019843">
    <property type="term" value="F:rRNA binding"/>
    <property type="evidence" value="ECO:0007669"/>
    <property type="project" value="UniProtKB-KW"/>
</dbReference>
<dbReference type="InterPro" id="IPR000999">
    <property type="entry name" value="RNase_III_dom"/>
</dbReference>
<evidence type="ECO:0000256" key="1">
    <source>
        <dbReference type="ARBA" id="ARBA00000109"/>
    </source>
</evidence>
<organism evidence="13 14">
    <name type="scientific">Candidatus Taylorbacteria bacterium CG10_big_fil_rev_8_21_14_0_10_41_48</name>
    <dbReference type="NCBI Taxonomy" id="1975024"/>
    <lineage>
        <taxon>Bacteria</taxon>
        <taxon>Candidatus Tayloriibacteriota</taxon>
    </lineage>
</organism>
<evidence type="ECO:0000256" key="5">
    <source>
        <dbReference type="ARBA" id="ARBA00022722"/>
    </source>
</evidence>
<evidence type="ECO:0000259" key="11">
    <source>
        <dbReference type="PROSITE" id="PS50137"/>
    </source>
</evidence>
<dbReference type="SMART" id="SM00358">
    <property type="entry name" value="DSRM"/>
    <property type="match status" value="1"/>
</dbReference>
<keyword evidence="6 9" id="KW-0255">Endonuclease</keyword>
<keyword evidence="7 9" id="KW-0378">Hydrolase</keyword>
<feature type="binding site" evidence="9">
    <location>
        <position position="120"/>
    </location>
    <ligand>
        <name>Mg(2+)</name>
        <dbReference type="ChEBI" id="CHEBI:18420"/>
    </ligand>
</feature>
<dbReference type="GO" id="GO:0008033">
    <property type="term" value="P:tRNA processing"/>
    <property type="evidence" value="ECO:0007669"/>
    <property type="project" value="UniProtKB-KW"/>
</dbReference>
<evidence type="ECO:0000256" key="7">
    <source>
        <dbReference type="ARBA" id="ARBA00022801"/>
    </source>
</evidence>
<protein>
    <recommendedName>
        <fullName evidence="9">Ribonuclease 3</fullName>
        <ecNumber evidence="9">3.1.26.3</ecNumber>
    </recommendedName>
    <alternativeName>
        <fullName evidence="9">Ribonuclease III</fullName>
        <shortName evidence="9">RNase III</shortName>
    </alternativeName>
</protein>
<dbReference type="NCBIfam" id="TIGR02191">
    <property type="entry name" value="RNaseIII"/>
    <property type="match status" value="1"/>
</dbReference>
<evidence type="ECO:0000256" key="8">
    <source>
        <dbReference type="ARBA" id="ARBA00022884"/>
    </source>
</evidence>
<dbReference type="InterPro" id="IPR011907">
    <property type="entry name" value="RNase_III"/>
</dbReference>
<accession>A0A2M8LC96</accession>
<keyword evidence="9" id="KW-0699">rRNA-binding</keyword>
<evidence type="ECO:0000256" key="4">
    <source>
        <dbReference type="ARBA" id="ARBA00022664"/>
    </source>
</evidence>
<evidence type="ECO:0000313" key="13">
    <source>
        <dbReference type="EMBL" id="PJE74244.1"/>
    </source>
</evidence>
<dbReference type="GO" id="GO:0006364">
    <property type="term" value="P:rRNA processing"/>
    <property type="evidence" value="ECO:0007669"/>
    <property type="project" value="UniProtKB-UniRule"/>
</dbReference>
<dbReference type="EMBL" id="PFEQ01000009">
    <property type="protein sequence ID" value="PJE74244.1"/>
    <property type="molecule type" value="Genomic_DNA"/>
</dbReference>
<dbReference type="SMART" id="SM00535">
    <property type="entry name" value="RIBOc"/>
    <property type="match status" value="1"/>
</dbReference>
<name>A0A2M8LC96_9BACT</name>
<dbReference type="InterPro" id="IPR036389">
    <property type="entry name" value="RNase_III_sf"/>
</dbReference>
<dbReference type="GO" id="GO:0010468">
    <property type="term" value="P:regulation of gene expression"/>
    <property type="evidence" value="ECO:0007669"/>
    <property type="project" value="TreeGrafter"/>
</dbReference>
<keyword evidence="4 9" id="KW-0507">mRNA processing</keyword>
<dbReference type="GO" id="GO:0006397">
    <property type="term" value="P:mRNA processing"/>
    <property type="evidence" value="ECO:0007669"/>
    <property type="project" value="UniProtKB-UniRule"/>
</dbReference>
<dbReference type="Gene3D" id="1.10.1520.10">
    <property type="entry name" value="Ribonuclease III domain"/>
    <property type="match status" value="1"/>
</dbReference>
<sequence>MDINFKTFEEKAGTEFQDKSLLKQAFTHRSYINENKGSKLAHNERLEFLGDAVLELVVTDFLFEKYDEKPEGELTTYRSALVNAVTLSEVASNLNMNDYLLLSRGEAKDNGRARQFILANTIEAVIGAIYLDQGYDEAKDFIDMHILKFAEKMIARGNLVDAKSTFQEKAQEHESITPAYKLMHDSGPDHDKSFTVGVYLGKDKVAEGEGKSKQEAEQSAAQRAIEAKGWN</sequence>
<comment type="subunit">
    <text evidence="9">Homodimer.</text>
</comment>
<dbReference type="Gene3D" id="3.30.160.20">
    <property type="match status" value="1"/>
</dbReference>
<dbReference type="Pfam" id="PF14622">
    <property type="entry name" value="Ribonucleas_3_3"/>
    <property type="match status" value="1"/>
</dbReference>
<dbReference type="HAMAP" id="MF_00104">
    <property type="entry name" value="RNase_III"/>
    <property type="match status" value="1"/>
</dbReference>
<dbReference type="GO" id="GO:0004525">
    <property type="term" value="F:ribonuclease III activity"/>
    <property type="evidence" value="ECO:0007669"/>
    <property type="project" value="UniProtKB-UniRule"/>
</dbReference>
<keyword evidence="9" id="KW-0479">Metal-binding</keyword>
<dbReference type="InterPro" id="IPR014720">
    <property type="entry name" value="dsRBD_dom"/>
</dbReference>
<dbReference type="GO" id="GO:0003725">
    <property type="term" value="F:double-stranded RNA binding"/>
    <property type="evidence" value="ECO:0007669"/>
    <property type="project" value="TreeGrafter"/>
</dbReference>
<feature type="active site" evidence="9">
    <location>
        <position position="123"/>
    </location>
</feature>
<comment type="caution">
    <text evidence="13">The sequence shown here is derived from an EMBL/GenBank/DDBJ whole genome shotgun (WGS) entry which is preliminary data.</text>
</comment>
<feature type="compositionally biased region" description="Basic and acidic residues" evidence="10">
    <location>
        <begin position="206"/>
        <end position="216"/>
    </location>
</feature>